<evidence type="ECO:0000313" key="2">
    <source>
        <dbReference type="Proteomes" id="UP000289340"/>
    </source>
</evidence>
<dbReference type="AlphaFoldDB" id="A0A445I1X3"/>
<sequence length="51" mass="5784">MAIIGTETNTTTMEHPVNHQNMEICIEDQTDLSSIVRRFVNVLIMLGFMST</sequence>
<evidence type="ECO:0000313" key="1">
    <source>
        <dbReference type="EMBL" id="RZB80111.1"/>
    </source>
</evidence>
<organism evidence="1 2">
    <name type="scientific">Glycine soja</name>
    <name type="common">Wild soybean</name>
    <dbReference type="NCBI Taxonomy" id="3848"/>
    <lineage>
        <taxon>Eukaryota</taxon>
        <taxon>Viridiplantae</taxon>
        <taxon>Streptophyta</taxon>
        <taxon>Embryophyta</taxon>
        <taxon>Tracheophyta</taxon>
        <taxon>Spermatophyta</taxon>
        <taxon>Magnoliopsida</taxon>
        <taxon>eudicotyledons</taxon>
        <taxon>Gunneridae</taxon>
        <taxon>Pentapetalae</taxon>
        <taxon>rosids</taxon>
        <taxon>fabids</taxon>
        <taxon>Fabales</taxon>
        <taxon>Fabaceae</taxon>
        <taxon>Papilionoideae</taxon>
        <taxon>50 kb inversion clade</taxon>
        <taxon>NPAAA clade</taxon>
        <taxon>indigoferoid/millettioid clade</taxon>
        <taxon>Phaseoleae</taxon>
        <taxon>Glycine</taxon>
        <taxon>Glycine subgen. Soja</taxon>
    </lineage>
</organism>
<proteinExistence type="predicted"/>
<dbReference type="EMBL" id="QZWG01000011">
    <property type="protein sequence ID" value="RZB80111.1"/>
    <property type="molecule type" value="Genomic_DNA"/>
</dbReference>
<keyword evidence="2" id="KW-1185">Reference proteome</keyword>
<name>A0A445I1X3_GLYSO</name>
<reference evidence="1 2" key="1">
    <citation type="submission" date="2018-09" db="EMBL/GenBank/DDBJ databases">
        <title>A high-quality reference genome of wild soybean provides a powerful tool to mine soybean genomes.</title>
        <authorList>
            <person name="Xie M."/>
            <person name="Chung C.Y.L."/>
            <person name="Li M.-W."/>
            <person name="Wong F.-L."/>
            <person name="Chan T.-F."/>
            <person name="Lam H.-M."/>
        </authorList>
    </citation>
    <scope>NUCLEOTIDE SEQUENCE [LARGE SCALE GENOMIC DNA]</scope>
    <source>
        <strain evidence="2">cv. W05</strain>
        <tissue evidence="1">Hypocotyl of etiolated seedlings</tissue>
    </source>
</reference>
<gene>
    <name evidence="1" type="ORF">D0Y65_030028</name>
</gene>
<protein>
    <submittedName>
        <fullName evidence="1">Uncharacterized protein</fullName>
    </submittedName>
</protein>
<comment type="caution">
    <text evidence="1">The sequence shown here is derived from an EMBL/GenBank/DDBJ whole genome shotgun (WGS) entry which is preliminary data.</text>
</comment>
<accession>A0A445I1X3</accession>
<dbReference type="Proteomes" id="UP000289340">
    <property type="component" value="Chromosome 11"/>
</dbReference>